<dbReference type="GO" id="GO:0005789">
    <property type="term" value="C:endoplasmic reticulum membrane"/>
    <property type="evidence" value="ECO:0007669"/>
    <property type="project" value="UniProtKB-SubCell"/>
</dbReference>
<evidence type="ECO:0000256" key="3">
    <source>
        <dbReference type="ARBA" id="ARBA00004586"/>
    </source>
</evidence>
<keyword evidence="7" id="KW-1133">Transmembrane helix</keyword>
<evidence type="ECO:0000256" key="9">
    <source>
        <dbReference type="ARBA" id="ARBA00023242"/>
    </source>
</evidence>
<protein>
    <submittedName>
        <fullName evidence="10">(California timema) hypothetical protein</fullName>
    </submittedName>
</protein>
<keyword evidence="8" id="KW-0472">Membrane</keyword>
<evidence type="ECO:0000256" key="1">
    <source>
        <dbReference type="ARBA" id="ARBA00004127"/>
    </source>
</evidence>
<dbReference type="GO" id="GO:0071763">
    <property type="term" value="P:nuclear membrane organization"/>
    <property type="evidence" value="ECO:0007669"/>
    <property type="project" value="TreeGrafter"/>
</dbReference>
<comment type="similarity">
    <text evidence="4">Belongs to the TMEM43 family.</text>
</comment>
<keyword evidence="9" id="KW-0539">Nucleus</keyword>
<dbReference type="Pfam" id="PF07787">
    <property type="entry name" value="TMEM43"/>
    <property type="match status" value="1"/>
</dbReference>
<dbReference type="EMBL" id="OE179926">
    <property type="protein sequence ID" value="CAD7570151.1"/>
    <property type="molecule type" value="Genomic_DNA"/>
</dbReference>
<dbReference type="PANTHER" id="PTHR13416">
    <property type="match status" value="1"/>
</dbReference>
<dbReference type="AlphaFoldDB" id="A0A7R9J0B0"/>
<evidence type="ECO:0000256" key="5">
    <source>
        <dbReference type="ARBA" id="ARBA00022692"/>
    </source>
</evidence>
<accession>A0A7R9J0B0</accession>
<gene>
    <name evidence="10" type="ORF">TCMB3V08_LOCUS2856</name>
</gene>
<sequence>MRPSEQGQAVQRARLLDEAIESVVVLPSSSALDKQNDGRLVHVSGILQVGEPLTEMDYGIAMSAIKLKRRVQMYQWEEEQTNSGQQDETKESLYTNYYYTTNWKDKLISSSKFYVQTGHHNPRIKHMPLFDDHALLVSNATEDQIRNVMLEYSSVFCKPLGPANRLNIAAIPNTNWDECRSGTPRNTHCSTNVPRRTY</sequence>
<evidence type="ECO:0000313" key="10">
    <source>
        <dbReference type="EMBL" id="CAD7570151.1"/>
    </source>
</evidence>
<dbReference type="GO" id="GO:0006629">
    <property type="term" value="P:lipid metabolic process"/>
    <property type="evidence" value="ECO:0007669"/>
    <property type="project" value="TreeGrafter"/>
</dbReference>
<dbReference type="PANTHER" id="PTHR13416:SF2">
    <property type="entry name" value="TRANSMEMBRANE PROTEIN 43"/>
    <property type="match status" value="1"/>
</dbReference>
<evidence type="ECO:0000256" key="7">
    <source>
        <dbReference type="ARBA" id="ARBA00022989"/>
    </source>
</evidence>
<reference evidence="10" key="1">
    <citation type="submission" date="2020-11" db="EMBL/GenBank/DDBJ databases">
        <authorList>
            <person name="Tran Van P."/>
        </authorList>
    </citation>
    <scope>NUCLEOTIDE SEQUENCE</scope>
</reference>
<dbReference type="GO" id="GO:0005637">
    <property type="term" value="C:nuclear inner membrane"/>
    <property type="evidence" value="ECO:0007669"/>
    <property type="project" value="TreeGrafter"/>
</dbReference>
<evidence type="ECO:0000256" key="8">
    <source>
        <dbReference type="ARBA" id="ARBA00023136"/>
    </source>
</evidence>
<keyword evidence="6" id="KW-0256">Endoplasmic reticulum</keyword>
<dbReference type="InterPro" id="IPR012430">
    <property type="entry name" value="TMEM43_fam"/>
</dbReference>
<evidence type="ECO:0000256" key="6">
    <source>
        <dbReference type="ARBA" id="ARBA00022824"/>
    </source>
</evidence>
<name>A0A7R9J0B0_TIMCA</name>
<organism evidence="10">
    <name type="scientific">Timema californicum</name>
    <name type="common">California timema</name>
    <name type="synonym">Walking stick</name>
    <dbReference type="NCBI Taxonomy" id="61474"/>
    <lineage>
        <taxon>Eukaryota</taxon>
        <taxon>Metazoa</taxon>
        <taxon>Ecdysozoa</taxon>
        <taxon>Arthropoda</taxon>
        <taxon>Hexapoda</taxon>
        <taxon>Insecta</taxon>
        <taxon>Pterygota</taxon>
        <taxon>Neoptera</taxon>
        <taxon>Polyneoptera</taxon>
        <taxon>Phasmatodea</taxon>
        <taxon>Timematodea</taxon>
        <taxon>Timematoidea</taxon>
        <taxon>Timematidae</taxon>
        <taxon>Timema</taxon>
    </lineage>
</organism>
<evidence type="ECO:0000256" key="2">
    <source>
        <dbReference type="ARBA" id="ARBA00004259"/>
    </source>
</evidence>
<proteinExistence type="inferred from homology"/>
<keyword evidence="5" id="KW-0812">Transmembrane</keyword>
<comment type="subcellular location">
    <subcellularLocation>
        <location evidence="1">Endomembrane system</location>
        <topology evidence="1">Multi-pass membrane protein</topology>
    </subcellularLocation>
    <subcellularLocation>
        <location evidence="3">Endoplasmic reticulum membrane</location>
    </subcellularLocation>
    <subcellularLocation>
        <location evidence="2">Nucleus envelope</location>
    </subcellularLocation>
</comment>
<evidence type="ECO:0000256" key="4">
    <source>
        <dbReference type="ARBA" id="ARBA00006627"/>
    </source>
</evidence>